<keyword evidence="5" id="KW-0723">Serine/threonine-protein kinase</keyword>
<dbReference type="OrthoDB" id="8693905at2759"/>
<dbReference type="PROSITE" id="PS50011">
    <property type="entry name" value="PROTEIN_KINASE_DOM"/>
    <property type="match status" value="1"/>
</dbReference>
<accession>A0A6J2T379</accession>
<dbReference type="GO" id="GO:0005737">
    <property type="term" value="C:cytoplasm"/>
    <property type="evidence" value="ECO:0007669"/>
    <property type="project" value="UniProtKB-SubCell"/>
</dbReference>
<feature type="region of interest" description="Disordered" evidence="15">
    <location>
        <begin position="143"/>
        <end position="192"/>
    </location>
</feature>
<dbReference type="InterPro" id="IPR024678">
    <property type="entry name" value="Kinase_OSR1/WNK_CCT"/>
</dbReference>
<evidence type="ECO:0000256" key="1">
    <source>
        <dbReference type="ARBA" id="ARBA00004496"/>
    </source>
</evidence>
<dbReference type="InterPro" id="IPR017441">
    <property type="entry name" value="Protein_kinase_ATP_BS"/>
</dbReference>
<keyword evidence="7" id="KW-0808">Transferase</keyword>
<dbReference type="FunFam" id="1.10.510.10:FF:000068">
    <property type="entry name" value="STE20/SPS1-related proline-alanine-rich protein kinase"/>
    <property type="match status" value="1"/>
</dbReference>
<evidence type="ECO:0000313" key="18">
    <source>
        <dbReference type="RefSeq" id="XP_030369675.1"/>
    </source>
</evidence>
<keyword evidence="10 14" id="KW-0067">ATP-binding</keyword>
<evidence type="ECO:0000256" key="5">
    <source>
        <dbReference type="ARBA" id="ARBA00022527"/>
    </source>
</evidence>
<feature type="region of interest" description="Disordered" evidence="15">
    <location>
        <begin position="70"/>
        <end position="100"/>
    </location>
</feature>
<evidence type="ECO:0000256" key="2">
    <source>
        <dbReference type="ARBA" id="ARBA00008874"/>
    </source>
</evidence>
<comment type="similarity">
    <text evidence="2">Belongs to the protein kinase superfamily. STE Ser/Thr protein kinase family. STE20 subfamily.</text>
</comment>
<dbReference type="GO" id="GO:0005524">
    <property type="term" value="F:ATP binding"/>
    <property type="evidence" value="ECO:0007669"/>
    <property type="project" value="UniProtKB-UniRule"/>
</dbReference>
<comment type="catalytic activity">
    <reaction evidence="13">
        <text>L-seryl-[protein] + ATP = O-phospho-L-seryl-[protein] + ADP + H(+)</text>
        <dbReference type="Rhea" id="RHEA:17989"/>
        <dbReference type="Rhea" id="RHEA-COMP:9863"/>
        <dbReference type="Rhea" id="RHEA-COMP:11604"/>
        <dbReference type="ChEBI" id="CHEBI:15378"/>
        <dbReference type="ChEBI" id="CHEBI:29999"/>
        <dbReference type="ChEBI" id="CHEBI:30616"/>
        <dbReference type="ChEBI" id="CHEBI:83421"/>
        <dbReference type="ChEBI" id="CHEBI:456216"/>
        <dbReference type="EC" id="2.7.11.1"/>
    </reaction>
</comment>
<feature type="binding site" evidence="14">
    <location>
        <position position="263"/>
    </location>
    <ligand>
        <name>ATP</name>
        <dbReference type="ChEBI" id="CHEBI:30616"/>
    </ligand>
</feature>
<evidence type="ECO:0000256" key="4">
    <source>
        <dbReference type="ARBA" id="ARBA00022490"/>
    </source>
</evidence>
<feature type="compositionally biased region" description="Basic and acidic residues" evidence="15">
    <location>
        <begin position="580"/>
        <end position="600"/>
    </location>
</feature>
<keyword evidence="9" id="KW-0418">Kinase</keyword>
<evidence type="ECO:0000256" key="6">
    <source>
        <dbReference type="ARBA" id="ARBA00022553"/>
    </source>
</evidence>
<dbReference type="CDD" id="cd06610">
    <property type="entry name" value="STKc_OSR1_SPAK"/>
    <property type="match status" value="1"/>
</dbReference>
<sequence length="752" mass="82263">MCSASEIIVANGQQHGNHHPYLVPGLCQLVFNRFCRGLLWCGYGGDDDCKGKTATNGCITAEVAYFANNNNNSSDKETQLQQQQQSSTEQSEESGFSCFRQKSTSASQEQSLERSANSGSYTVQQISGSVVSLQPSLQIYRQHSEEKNRTPRGNHLSGASFQSTPQRRSQSQPAISQQPRKRLPAVGTQKSPARSMASIPVVLSSNNVAAAGSATTIGGATTEKQPWPNSKDDYELRDVIGVGATAVVHGAYCIPRNEKCAIKRINLEKWNTSMDELLKEIQAMSSCNHENVVTYHTSFVVREELWLVLRLLEGGSLLDIIKHKMRTANCKQGVFDEATIATVLKEVLKGLEYFHSNGQIHRDIKAGNILIGDDGTIQIADFGVSAWLATGRDLSRQKVRHTFVGTPCWMAPEVMEQDHGYDFKADIWSFGITAIEMATGTAPYHKYPPMKVLMLTLQNDPPTLDTGADDKDQYKAYGKTFRKMIVECLQKEPSKRPTASELLKHAFFKKAKDRKYLTQTLLQSGPSMETRVHKAAKRQPGASGRLHRTVTGEWVWSSEEEDNVSGNGGRKNPSSDSESEDRPINRLERADSSDSDREETTPEITPSVSSATVTPGTAGATAALSPDELNAMMAQMPSPSSEGSGTAAAAAAGEAPPVNLVLRMRNLRRELHDIRFEFVIGKDTADGIATELVDAGLVDPLDTRPMAIHLQQLIAQVATMKTITFQLSSGIQPGEVPDERSLVGYAQISITD</sequence>
<dbReference type="InterPro" id="IPR011009">
    <property type="entry name" value="Kinase-like_dom_sf"/>
</dbReference>
<dbReference type="InterPro" id="IPR050629">
    <property type="entry name" value="STE20/SPS1-PAK"/>
</dbReference>
<dbReference type="PANTHER" id="PTHR48012:SF16">
    <property type="entry name" value="NON-SPECIFIC SERINE_THREONINE PROTEIN KINASE"/>
    <property type="match status" value="1"/>
</dbReference>
<organism evidence="17 18">
    <name type="scientific">Drosophila lebanonensis</name>
    <name type="common">Fruit fly</name>
    <name type="synonym">Scaptodrosophila lebanonensis</name>
    <dbReference type="NCBI Taxonomy" id="7225"/>
    <lineage>
        <taxon>Eukaryota</taxon>
        <taxon>Metazoa</taxon>
        <taxon>Ecdysozoa</taxon>
        <taxon>Arthropoda</taxon>
        <taxon>Hexapoda</taxon>
        <taxon>Insecta</taxon>
        <taxon>Pterygota</taxon>
        <taxon>Neoptera</taxon>
        <taxon>Endopterygota</taxon>
        <taxon>Diptera</taxon>
        <taxon>Brachycera</taxon>
        <taxon>Muscomorpha</taxon>
        <taxon>Ephydroidea</taxon>
        <taxon>Drosophilidae</taxon>
        <taxon>Scaptodrosophila</taxon>
    </lineage>
</organism>
<feature type="domain" description="Protein kinase" evidence="16">
    <location>
        <begin position="234"/>
        <end position="508"/>
    </location>
</feature>
<comment type="catalytic activity">
    <reaction evidence="12">
        <text>L-threonyl-[protein] + ATP = O-phospho-L-threonyl-[protein] + ADP + H(+)</text>
        <dbReference type="Rhea" id="RHEA:46608"/>
        <dbReference type="Rhea" id="RHEA-COMP:11060"/>
        <dbReference type="Rhea" id="RHEA-COMP:11605"/>
        <dbReference type="ChEBI" id="CHEBI:15378"/>
        <dbReference type="ChEBI" id="CHEBI:30013"/>
        <dbReference type="ChEBI" id="CHEBI:30616"/>
        <dbReference type="ChEBI" id="CHEBI:61977"/>
        <dbReference type="ChEBI" id="CHEBI:456216"/>
        <dbReference type="EC" id="2.7.11.1"/>
    </reaction>
</comment>
<dbReference type="AlphaFoldDB" id="A0A6J2T379"/>
<keyword evidence="4" id="KW-0963">Cytoplasm</keyword>
<feature type="compositionally biased region" description="Low complexity" evidence="15">
    <location>
        <begin position="79"/>
        <end position="89"/>
    </location>
</feature>
<evidence type="ECO:0000259" key="16">
    <source>
        <dbReference type="PROSITE" id="PS50011"/>
    </source>
</evidence>
<evidence type="ECO:0000256" key="13">
    <source>
        <dbReference type="ARBA" id="ARBA00048679"/>
    </source>
</evidence>
<dbReference type="FunFam" id="3.30.200.20:FF:000114">
    <property type="entry name" value="serine/threonine-protein kinase OSR1 isoform X1"/>
    <property type="match status" value="1"/>
</dbReference>
<dbReference type="SUPFAM" id="SSF56112">
    <property type="entry name" value="Protein kinase-like (PK-like)"/>
    <property type="match status" value="1"/>
</dbReference>
<dbReference type="GO" id="GO:0004674">
    <property type="term" value="F:protein serine/threonine kinase activity"/>
    <property type="evidence" value="ECO:0007669"/>
    <property type="project" value="UniProtKB-KW"/>
</dbReference>
<dbReference type="Pfam" id="PF00069">
    <property type="entry name" value="Pkinase"/>
    <property type="match status" value="1"/>
</dbReference>
<evidence type="ECO:0000256" key="14">
    <source>
        <dbReference type="PROSITE-ProRule" id="PRU10141"/>
    </source>
</evidence>
<dbReference type="SMART" id="SM00220">
    <property type="entry name" value="S_TKc"/>
    <property type="match status" value="1"/>
</dbReference>
<dbReference type="Gene3D" id="3.30.200.20">
    <property type="entry name" value="Phosphorylase Kinase, domain 1"/>
    <property type="match status" value="1"/>
</dbReference>
<keyword evidence="8 14" id="KW-0547">Nucleotide-binding</keyword>
<protein>
    <recommendedName>
        <fullName evidence="3">non-specific serine/threonine protein kinase</fullName>
        <ecNumber evidence="3">2.7.11.1</ecNumber>
    </recommendedName>
</protein>
<reference evidence="18" key="1">
    <citation type="submission" date="2025-08" db="UniProtKB">
        <authorList>
            <consortium name="RefSeq"/>
        </authorList>
    </citation>
    <scope>IDENTIFICATION</scope>
    <source>
        <strain evidence="18">11010-0011.00</strain>
        <tissue evidence="18">Whole body</tissue>
    </source>
</reference>
<dbReference type="Gene3D" id="3.10.20.90">
    <property type="entry name" value="Phosphatidylinositol 3-kinase Catalytic Subunit, Chain A, domain 1"/>
    <property type="match status" value="1"/>
</dbReference>
<dbReference type="PROSITE" id="PS00107">
    <property type="entry name" value="PROTEIN_KINASE_ATP"/>
    <property type="match status" value="1"/>
</dbReference>
<gene>
    <name evidence="18" type="primary">LOC115620537</name>
</gene>
<dbReference type="GeneID" id="115620537"/>
<dbReference type="RefSeq" id="XP_030369675.1">
    <property type="nucleotide sequence ID" value="XM_030513815.1"/>
</dbReference>
<feature type="compositionally biased region" description="Low complexity" evidence="15">
    <location>
        <begin position="637"/>
        <end position="653"/>
    </location>
</feature>
<evidence type="ECO:0000256" key="12">
    <source>
        <dbReference type="ARBA" id="ARBA00047899"/>
    </source>
</evidence>
<dbReference type="InterPro" id="IPR000719">
    <property type="entry name" value="Prot_kinase_dom"/>
</dbReference>
<feature type="compositionally biased region" description="Low complexity" evidence="15">
    <location>
        <begin position="611"/>
        <end position="621"/>
    </location>
</feature>
<name>A0A6J2T379_DROLE</name>
<feature type="compositionally biased region" description="Low complexity" evidence="15">
    <location>
        <begin position="160"/>
        <end position="173"/>
    </location>
</feature>
<keyword evidence="6" id="KW-0597">Phosphoprotein</keyword>
<proteinExistence type="inferred from homology"/>
<evidence type="ECO:0000256" key="11">
    <source>
        <dbReference type="ARBA" id="ARBA00022990"/>
    </source>
</evidence>
<dbReference type="PANTHER" id="PTHR48012">
    <property type="entry name" value="STERILE20-LIKE KINASE, ISOFORM B-RELATED"/>
    <property type="match status" value="1"/>
</dbReference>
<dbReference type="Gene3D" id="1.10.510.10">
    <property type="entry name" value="Transferase(Phosphotransferase) domain 1"/>
    <property type="match status" value="1"/>
</dbReference>
<keyword evidence="11" id="KW-0007">Acetylation</keyword>
<evidence type="ECO:0000256" key="15">
    <source>
        <dbReference type="SAM" id="MobiDB-lite"/>
    </source>
</evidence>
<evidence type="ECO:0000313" key="17">
    <source>
        <dbReference type="Proteomes" id="UP000504634"/>
    </source>
</evidence>
<dbReference type="FunFam" id="3.10.20.90:FF:000043">
    <property type="entry name" value="serine/threonine-protein kinase OSR1 isoform X1"/>
    <property type="match status" value="1"/>
</dbReference>
<feature type="region of interest" description="Disordered" evidence="15">
    <location>
        <begin position="525"/>
        <end position="621"/>
    </location>
</feature>
<keyword evidence="17" id="KW-1185">Reference proteome</keyword>
<dbReference type="Proteomes" id="UP000504634">
    <property type="component" value="Unplaced"/>
</dbReference>
<dbReference type="Pfam" id="PF12202">
    <property type="entry name" value="OSR1_C"/>
    <property type="match status" value="1"/>
</dbReference>
<evidence type="ECO:0000256" key="7">
    <source>
        <dbReference type="ARBA" id="ARBA00022679"/>
    </source>
</evidence>
<comment type="subcellular location">
    <subcellularLocation>
        <location evidence="1">Cytoplasm</location>
    </subcellularLocation>
</comment>
<evidence type="ECO:0000256" key="8">
    <source>
        <dbReference type="ARBA" id="ARBA00022741"/>
    </source>
</evidence>
<evidence type="ECO:0000256" key="10">
    <source>
        <dbReference type="ARBA" id="ARBA00022840"/>
    </source>
</evidence>
<dbReference type="EC" id="2.7.11.1" evidence="3"/>
<feature type="region of interest" description="Disordered" evidence="15">
    <location>
        <begin position="633"/>
        <end position="653"/>
    </location>
</feature>
<evidence type="ECO:0000256" key="9">
    <source>
        <dbReference type="ARBA" id="ARBA00022777"/>
    </source>
</evidence>
<evidence type="ECO:0000256" key="3">
    <source>
        <dbReference type="ARBA" id="ARBA00012513"/>
    </source>
</evidence>